<dbReference type="RefSeq" id="XP_067764012.1">
    <property type="nucleotide sequence ID" value="XM_067909191.1"/>
</dbReference>
<organism evidence="1 2">
    <name type="scientific">Spironucleus salmonicida</name>
    <dbReference type="NCBI Taxonomy" id="348837"/>
    <lineage>
        <taxon>Eukaryota</taxon>
        <taxon>Metamonada</taxon>
        <taxon>Diplomonadida</taxon>
        <taxon>Hexamitidae</taxon>
        <taxon>Hexamitinae</taxon>
        <taxon>Spironucleus</taxon>
    </lineage>
</organism>
<comment type="caution">
    <text evidence="1">The sequence shown here is derived from an EMBL/GenBank/DDBJ whole genome shotgun (WGS) entry which is preliminary data.</text>
</comment>
<gene>
    <name evidence="1" type="ORF">SS50377_25359</name>
</gene>
<dbReference type="AlphaFoldDB" id="A0A9P8LRL3"/>
<reference evidence="1 2" key="1">
    <citation type="journal article" date="2014" name="PLoS Genet.">
        <title>The Genome of Spironucleus salmonicida Highlights a Fish Pathogen Adapted to Fluctuating Environments.</title>
        <authorList>
            <person name="Xu F."/>
            <person name="Jerlstrom-Hultqvist J."/>
            <person name="Einarsson E."/>
            <person name="Astvaldsson A."/>
            <person name="Svard S.G."/>
            <person name="Andersson J.O."/>
        </authorList>
    </citation>
    <scope>NUCLEOTIDE SEQUENCE [LARGE SCALE GENOMIC DNA]</scope>
    <source>
        <strain evidence="1 2">ATCC 50377</strain>
    </source>
</reference>
<sequence>MFFKQPPTSQPFIPAPPLPILDFALSVSFYCQNLNLIIVQTPFATFLLSALYGLRGGLLPAKWHPSQALLSLTNDPLFLPKQDFKQMQVDPQILEALATQLQQRHQGYFLVKRCISPIISSNKSKLYQKSSNSQVLLIETEDQVQTFELQEYFQNQILCLILVVQKISKTASEVDLNLQQFYSEIKKQNQNEKLNINQKFDYVKIEAFYRSKNADSVKQGPYYMKHEMIWSPTVEEFIQQKLENAISYEYAMHIDEKIDQYIKLLGEKHK</sequence>
<evidence type="ECO:0000313" key="1">
    <source>
        <dbReference type="EMBL" id="KAH0573239.1"/>
    </source>
</evidence>
<evidence type="ECO:0000313" key="2">
    <source>
        <dbReference type="Proteomes" id="UP000018208"/>
    </source>
</evidence>
<dbReference type="Proteomes" id="UP000018208">
    <property type="component" value="Unassembled WGS sequence"/>
</dbReference>
<accession>A0A9P8LRL3</accession>
<keyword evidence="2" id="KW-1185">Reference proteome</keyword>
<protein>
    <submittedName>
        <fullName evidence="1">Uncharacterized protein</fullName>
    </submittedName>
</protein>
<dbReference type="KEGG" id="ssao:94299382"/>
<proteinExistence type="predicted"/>
<dbReference type="EMBL" id="AUWU02000005">
    <property type="protein sequence ID" value="KAH0573239.1"/>
    <property type="molecule type" value="Genomic_DNA"/>
</dbReference>
<name>A0A9P8LRL3_9EUKA</name>
<dbReference type="GeneID" id="94299382"/>